<dbReference type="KEGG" id="lgi:LOTGIDRAFT_165499"/>
<dbReference type="OMA" id="CAYCTIN"/>
<sequence length="229" mass="25536">MAMQQFSGYRLPEKQNNSPIGAENVKKCGTPTCHVCGAPRLPPDIFAELDHLPDPIPEPGSGSYQHFDDLYGKVETTEKFLPSAKATPEKGNKCPFNPTAQTAKNVGTVIQCADCGKWRCMHSKRMLKKKDRDELGVVLDSILYSCGSSFQGMCHSDEEGDNQNNVLNHVFVRANLNCRTEMEYTYYSANYEAVCIYCASSNPQQKEGYYPQCEDCTQKPTVPKRGAKK</sequence>
<dbReference type="GeneID" id="20240100"/>
<keyword evidence="2" id="KW-1185">Reference proteome</keyword>
<accession>V4A1A5</accession>
<evidence type="ECO:0000313" key="2">
    <source>
        <dbReference type="Proteomes" id="UP000030746"/>
    </source>
</evidence>
<dbReference type="Proteomes" id="UP000030746">
    <property type="component" value="Unassembled WGS sequence"/>
</dbReference>
<reference evidence="1 2" key="1">
    <citation type="journal article" date="2013" name="Nature">
        <title>Insights into bilaterian evolution from three spiralian genomes.</title>
        <authorList>
            <person name="Simakov O."/>
            <person name="Marletaz F."/>
            <person name="Cho S.J."/>
            <person name="Edsinger-Gonzales E."/>
            <person name="Havlak P."/>
            <person name="Hellsten U."/>
            <person name="Kuo D.H."/>
            <person name="Larsson T."/>
            <person name="Lv J."/>
            <person name="Arendt D."/>
            <person name="Savage R."/>
            <person name="Osoegawa K."/>
            <person name="de Jong P."/>
            <person name="Grimwood J."/>
            <person name="Chapman J.A."/>
            <person name="Shapiro H."/>
            <person name="Aerts A."/>
            <person name="Otillar R.P."/>
            <person name="Terry A.Y."/>
            <person name="Boore J.L."/>
            <person name="Grigoriev I.V."/>
            <person name="Lindberg D.R."/>
            <person name="Seaver E.C."/>
            <person name="Weisblat D.A."/>
            <person name="Putnam N.H."/>
            <person name="Rokhsar D.S."/>
        </authorList>
    </citation>
    <scope>NUCLEOTIDE SEQUENCE [LARGE SCALE GENOMIC DNA]</scope>
</reference>
<dbReference type="OrthoDB" id="2359729at2759"/>
<evidence type="ECO:0000313" key="1">
    <source>
        <dbReference type="EMBL" id="ESO88715.1"/>
    </source>
</evidence>
<dbReference type="RefSeq" id="XP_009060760.1">
    <property type="nucleotide sequence ID" value="XM_009062512.1"/>
</dbReference>
<name>V4A1A5_LOTGI</name>
<dbReference type="AlphaFoldDB" id="V4A1A5"/>
<organism evidence="1 2">
    <name type="scientific">Lottia gigantea</name>
    <name type="common">Giant owl limpet</name>
    <dbReference type="NCBI Taxonomy" id="225164"/>
    <lineage>
        <taxon>Eukaryota</taxon>
        <taxon>Metazoa</taxon>
        <taxon>Spiralia</taxon>
        <taxon>Lophotrochozoa</taxon>
        <taxon>Mollusca</taxon>
        <taxon>Gastropoda</taxon>
        <taxon>Patellogastropoda</taxon>
        <taxon>Lottioidea</taxon>
        <taxon>Lottiidae</taxon>
        <taxon>Lottia</taxon>
    </lineage>
</organism>
<dbReference type="EMBL" id="KB202656">
    <property type="protein sequence ID" value="ESO88715.1"/>
    <property type="molecule type" value="Genomic_DNA"/>
</dbReference>
<proteinExistence type="predicted"/>
<protein>
    <submittedName>
        <fullName evidence="1">Uncharacterized protein</fullName>
    </submittedName>
</protein>
<dbReference type="CTD" id="20240100"/>
<dbReference type="HOGENOM" id="CLU_037883_1_1_1"/>
<gene>
    <name evidence="1" type="ORF">LOTGIDRAFT_165499</name>
</gene>